<dbReference type="RefSeq" id="WP_118234148.1">
    <property type="nucleotide sequence ID" value="NZ_CAEUHP010000001.1"/>
</dbReference>
<accession>A0A414PXY8</accession>
<evidence type="ECO:0000313" key="1">
    <source>
        <dbReference type="EMBL" id="RHF73449.1"/>
    </source>
</evidence>
<evidence type="ECO:0008006" key="3">
    <source>
        <dbReference type="Google" id="ProtNLM"/>
    </source>
</evidence>
<sequence>MKKLFSALILFLAFNYIVYGFRLEGIDFNQRMDGKEGGYRELQLINDTNEIQRYKITVLKGSKNDGSKFITVYPKVVTVEPQSKSPIKVFAKAPSNIKKGLYDFQLEFRPVGIPTLAKAKEGVITGVSNVNIAPVVEMYGYVGEVSFQDVLRFENIKFLKESNGKGMKIEGNISNDSYAVIEFGVLAYGKDDYLLGGRYVDTIGNIQNKKVSVVIEGIKSSKDVEKLVLYRSINGGIEILKTIPIVK</sequence>
<name>A0A414PXY8_FUSMR</name>
<proteinExistence type="predicted"/>
<comment type="caution">
    <text evidence="1">The sequence shown here is derived from an EMBL/GenBank/DDBJ whole genome shotgun (WGS) entry which is preliminary data.</text>
</comment>
<gene>
    <name evidence="1" type="ORF">DW663_04045</name>
</gene>
<evidence type="ECO:0000313" key="2">
    <source>
        <dbReference type="Proteomes" id="UP000284676"/>
    </source>
</evidence>
<dbReference type="AlphaFoldDB" id="A0A414PXY8"/>
<reference evidence="1 2" key="1">
    <citation type="submission" date="2018-08" db="EMBL/GenBank/DDBJ databases">
        <title>A genome reference for cultivated species of the human gut microbiota.</title>
        <authorList>
            <person name="Zou Y."/>
            <person name="Xue W."/>
            <person name="Luo G."/>
        </authorList>
    </citation>
    <scope>NUCLEOTIDE SEQUENCE [LARGE SCALE GENOMIC DNA]</scope>
    <source>
        <strain evidence="1 2">AM25-1</strain>
    </source>
</reference>
<dbReference type="Proteomes" id="UP000284676">
    <property type="component" value="Unassembled WGS sequence"/>
</dbReference>
<organism evidence="1 2">
    <name type="scientific">Fusobacterium mortiferum</name>
    <dbReference type="NCBI Taxonomy" id="850"/>
    <lineage>
        <taxon>Bacteria</taxon>
        <taxon>Fusobacteriati</taxon>
        <taxon>Fusobacteriota</taxon>
        <taxon>Fusobacteriia</taxon>
        <taxon>Fusobacteriales</taxon>
        <taxon>Fusobacteriaceae</taxon>
        <taxon>Fusobacterium</taxon>
    </lineage>
</organism>
<dbReference type="EMBL" id="QRHL01000004">
    <property type="protein sequence ID" value="RHF73449.1"/>
    <property type="molecule type" value="Genomic_DNA"/>
</dbReference>
<protein>
    <recommendedName>
        <fullName evidence="3">Molecular chaperone</fullName>
    </recommendedName>
</protein>